<dbReference type="Pfam" id="PF07583">
    <property type="entry name" value="PSCyt2"/>
    <property type="match status" value="1"/>
</dbReference>
<proteinExistence type="predicted"/>
<dbReference type="InterPro" id="IPR011444">
    <property type="entry name" value="DUF1549"/>
</dbReference>
<name>A0A518KAF5_9BACT</name>
<dbReference type="KEGG" id="bmei:Spa11_29790"/>
<gene>
    <name evidence="2" type="ORF">Spa11_29790</name>
</gene>
<dbReference type="SMART" id="SM00635">
    <property type="entry name" value="BID_2"/>
    <property type="match status" value="1"/>
</dbReference>
<accession>A0A518KAF5</accession>
<dbReference type="InterPro" id="IPR022655">
    <property type="entry name" value="DUF1553"/>
</dbReference>
<dbReference type="InterPro" id="IPR003343">
    <property type="entry name" value="Big_2"/>
</dbReference>
<dbReference type="Gene3D" id="2.60.40.1080">
    <property type="match status" value="1"/>
</dbReference>
<dbReference type="Proteomes" id="UP000316426">
    <property type="component" value="Chromosome"/>
</dbReference>
<reference evidence="2 3" key="1">
    <citation type="submission" date="2019-02" db="EMBL/GenBank/DDBJ databases">
        <title>Deep-cultivation of Planctomycetes and their phenomic and genomic characterization uncovers novel biology.</title>
        <authorList>
            <person name="Wiegand S."/>
            <person name="Jogler M."/>
            <person name="Boedeker C."/>
            <person name="Pinto D."/>
            <person name="Vollmers J."/>
            <person name="Rivas-Marin E."/>
            <person name="Kohn T."/>
            <person name="Peeters S.H."/>
            <person name="Heuer A."/>
            <person name="Rast P."/>
            <person name="Oberbeckmann S."/>
            <person name="Bunk B."/>
            <person name="Jeske O."/>
            <person name="Meyerdierks A."/>
            <person name="Storesund J.E."/>
            <person name="Kallscheuer N."/>
            <person name="Luecker S."/>
            <person name="Lage O.M."/>
            <person name="Pohl T."/>
            <person name="Merkel B.J."/>
            <person name="Hornburger P."/>
            <person name="Mueller R.-W."/>
            <person name="Bruemmer F."/>
            <person name="Labrenz M."/>
            <person name="Spormann A.M."/>
            <person name="Op den Camp H."/>
            <person name="Overmann J."/>
            <person name="Amann R."/>
            <person name="Jetten M.S.M."/>
            <person name="Mascher T."/>
            <person name="Medema M.H."/>
            <person name="Devos D.P."/>
            <person name="Kaster A.-K."/>
            <person name="Ovreas L."/>
            <person name="Rohde M."/>
            <person name="Galperin M.Y."/>
            <person name="Jogler C."/>
        </authorList>
    </citation>
    <scope>NUCLEOTIDE SEQUENCE [LARGE SCALE GENOMIC DNA]</scope>
    <source>
        <strain evidence="2 3">Spa11</strain>
    </source>
</reference>
<dbReference type="InterPro" id="IPR008964">
    <property type="entry name" value="Invasin/intimin_cell_adhesion"/>
</dbReference>
<evidence type="ECO:0000313" key="2">
    <source>
        <dbReference type="EMBL" id="QDV74771.1"/>
    </source>
</evidence>
<protein>
    <recommendedName>
        <fullName evidence="1">BIG2 domain-containing protein</fullName>
    </recommendedName>
</protein>
<keyword evidence="3" id="KW-1185">Reference proteome</keyword>
<feature type="domain" description="BIG2" evidence="1">
    <location>
        <begin position="237"/>
        <end position="319"/>
    </location>
</feature>
<dbReference type="PROSITE" id="PS51257">
    <property type="entry name" value="PROKAR_LIPOPROTEIN"/>
    <property type="match status" value="1"/>
</dbReference>
<organism evidence="2 3">
    <name type="scientific">Botrimarina mediterranea</name>
    <dbReference type="NCBI Taxonomy" id="2528022"/>
    <lineage>
        <taxon>Bacteria</taxon>
        <taxon>Pseudomonadati</taxon>
        <taxon>Planctomycetota</taxon>
        <taxon>Planctomycetia</taxon>
        <taxon>Pirellulales</taxon>
        <taxon>Lacipirellulaceae</taxon>
        <taxon>Botrimarina</taxon>
    </lineage>
</organism>
<evidence type="ECO:0000259" key="1">
    <source>
        <dbReference type="SMART" id="SM00635"/>
    </source>
</evidence>
<dbReference type="SUPFAM" id="SSF49373">
    <property type="entry name" value="Invasin/intimin cell-adhesion fragments"/>
    <property type="match status" value="1"/>
</dbReference>
<dbReference type="Pfam" id="PF07587">
    <property type="entry name" value="PSD1"/>
    <property type="match status" value="1"/>
</dbReference>
<dbReference type="EMBL" id="CP036349">
    <property type="protein sequence ID" value="QDV74771.1"/>
    <property type="molecule type" value="Genomic_DNA"/>
</dbReference>
<dbReference type="AlphaFoldDB" id="A0A518KAF5"/>
<dbReference type="RefSeq" id="WP_145113467.1">
    <property type="nucleotide sequence ID" value="NZ_CP036349.1"/>
</dbReference>
<evidence type="ECO:0000313" key="3">
    <source>
        <dbReference type="Proteomes" id="UP000316426"/>
    </source>
</evidence>
<dbReference type="PANTHER" id="PTHR35889">
    <property type="entry name" value="CYCLOINULO-OLIGOSACCHARIDE FRUCTANOTRANSFERASE-RELATED"/>
    <property type="match status" value="1"/>
</dbReference>
<dbReference type="PANTHER" id="PTHR35889:SF3">
    <property type="entry name" value="F-BOX DOMAIN-CONTAINING PROTEIN"/>
    <property type="match status" value="1"/>
</dbReference>
<sequence length="822" mass="90304">MKTQKFTLIALLAISCTIAEGTEEGVTPEQSTTRFVELSLYPPQVTLGHAGDYQGMVAVATQADGVTIDVTDLAKWRVGVEHGEKDALSVEEGVVRAASDGVARVGVEFAGLRAEADVHAQGTAKEKPVSFRHDVMPILMRTGCNSGGCHGSSRGKDGFRMSLFGFDPAGDYHRLTREQVNRRLNLAMPEESLLLTKAVASVTHTGGKRFDEDSDYYAKLHDWIAAGARNDLEGAPTVTGVAIYPPKAAIGAGGQMQRFVVVADYSDGTSRDVTSLVVFQSSNESSAAIDAAGLVTSDRRGETFVTARFDTHTVGSQVLVLPTDEPFEPRPETPANYIDELVSAKLRTLRVHPSDLASDNEFLRRVTIDIAGRLPTVAEVEAFTANEDPAKRTAKIDELLKDPGFAQVWGLKWAELLLVRTLPNRVEYKPMFLYSQWLTEQIDSGRPLDDMFGDLLAASGSSFTTPQVNFYQIEPDPKKIAENVAQTFLGTRLQCAQCHNHPFDRWTMDDYYAFTAFFTQIGRKTGEDYREVFVFNSGGGESKHPVDGRVMKPKFLGGAEADVKGRDRREALAEWVTSPENPWFAPSVANRVWAHFFGVGIVEPLDDIRVSNPPSNPELFDELGEKLIEYDYDLRRLVRDITTSRAYQRSCEPNESNAGDTRNFARSHARRMPAETMLDCLSQATGAPEKLPGLPLGSRATQIADGNSGNYFLTTFGRSRRESVCACEAKTDPTLSQALHLLNGATVAGKIDSGKLIEGWLEAGKTPVEVIDAIYRSALGRPATEEERAELTPLLGDDPKPIEPLRDIFWAVLNSREFAFNH</sequence>